<evidence type="ECO:0000256" key="8">
    <source>
        <dbReference type="RuleBase" id="RU365088"/>
    </source>
</evidence>
<feature type="transmembrane region" description="Helical" evidence="8">
    <location>
        <begin position="62"/>
        <end position="82"/>
    </location>
</feature>
<dbReference type="InterPro" id="IPR011701">
    <property type="entry name" value="MFS"/>
</dbReference>
<feature type="transmembrane region" description="Helical" evidence="8">
    <location>
        <begin position="20"/>
        <end position="42"/>
    </location>
</feature>
<evidence type="ECO:0000256" key="4">
    <source>
        <dbReference type="ARBA" id="ARBA00022475"/>
    </source>
</evidence>
<accession>J1JW19</accession>
<evidence type="ECO:0000256" key="2">
    <source>
        <dbReference type="ARBA" id="ARBA00006236"/>
    </source>
</evidence>
<dbReference type="PATRIC" id="fig|1094558.3.peg.1427"/>
<sequence>MSQLSSEQNHINSVKARLGYIEFVIMIAVLMATNAIAIDIMLPAMGEIKRSLNVTGVNDHHYIIFCYLVGFGFSQVFLGPISDRFGRRIPIIISLILYSIASAACAFAPSFAGLLVLRAIQGVGAAATRVLTVSIVRDIYDGRKMAEVMSIVMMVFMIVPIIAPATGQAIMIFEHWQLIFLFMAVAGVIITFWVYFRLPETLYEKRPLTFSSVGTGLWVVISNRAALCYTLAFSVLLGSLFAALNTAEQIYNGIYGLGVWFPLAFATVATFQALSAFLNARFVGKYGMRRISHVLLMIFCFASFIWFIWSIIAGGNIPFVFYMILFTIIMFSFGGMGANFNSLAMEPLGKVAGTASSVFGFLQTVLGAGLGFIIGQQFNGSTIPIAAGFFILGSVAVILVLIAENGRLFNQSVHLINNDNIPKKD</sequence>
<proteinExistence type="inferred from homology"/>
<dbReference type="InterPro" id="IPR005829">
    <property type="entry name" value="Sugar_transporter_CS"/>
</dbReference>
<dbReference type="GO" id="GO:0042910">
    <property type="term" value="F:xenobiotic transmembrane transporter activity"/>
    <property type="evidence" value="ECO:0007669"/>
    <property type="project" value="InterPro"/>
</dbReference>
<evidence type="ECO:0000256" key="6">
    <source>
        <dbReference type="ARBA" id="ARBA00022989"/>
    </source>
</evidence>
<feature type="transmembrane region" description="Helical" evidence="8">
    <location>
        <begin position="148"/>
        <end position="170"/>
    </location>
</feature>
<evidence type="ECO:0000313" key="11">
    <source>
        <dbReference type="Proteomes" id="UP000008952"/>
    </source>
</evidence>
<evidence type="ECO:0000259" key="9">
    <source>
        <dbReference type="PROSITE" id="PS50850"/>
    </source>
</evidence>
<keyword evidence="8" id="KW-0997">Cell inner membrane</keyword>
<evidence type="ECO:0000256" key="5">
    <source>
        <dbReference type="ARBA" id="ARBA00022692"/>
    </source>
</evidence>
<feature type="transmembrane region" description="Helical" evidence="8">
    <location>
        <begin position="381"/>
        <end position="402"/>
    </location>
</feature>
<feature type="transmembrane region" description="Helical" evidence="8">
    <location>
        <begin position="115"/>
        <end position="136"/>
    </location>
</feature>
<evidence type="ECO:0000256" key="3">
    <source>
        <dbReference type="ARBA" id="ARBA00022448"/>
    </source>
</evidence>
<reference evidence="10 11" key="1">
    <citation type="submission" date="2012-03" db="EMBL/GenBank/DDBJ databases">
        <title>The Genome Sequence of Bartonella tamiae Th239.</title>
        <authorList>
            <consortium name="The Broad Institute Genome Sequencing Platform"/>
            <consortium name="The Broad Institute Genome Sequencing Center for Infectious Disease"/>
            <person name="Feldgarden M."/>
            <person name="Kirby J."/>
            <person name="Kosoy M."/>
            <person name="Birtles R."/>
            <person name="Probert W.S."/>
            <person name="Chiaraviglio L."/>
            <person name="Young S.K."/>
            <person name="Zeng Q."/>
            <person name="Gargeya S."/>
            <person name="Fitzgerald M."/>
            <person name="Haas B."/>
            <person name="Abouelleil A."/>
            <person name="Alvarado L."/>
            <person name="Arachchi H.M."/>
            <person name="Berlin A."/>
            <person name="Chapman S.B."/>
            <person name="Gearin G."/>
            <person name="Goldberg J."/>
            <person name="Griggs A."/>
            <person name="Gujja S."/>
            <person name="Hansen M."/>
            <person name="Heiman D."/>
            <person name="Howarth C."/>
            <person name="Larimer J."/>
            <person name="Lui A."/>
            <person name="MacDonald P.J.P."/>
            <person name="McCowen C."/>
            <person name="Montmayeur A."/>
            <person name="Murphy C."/>
            <person name="Neiman D."/>
            <person name="Pearson M."/>
            <person name="Priest M."/>
            <person name="Roberts A."/>
            <person name="Saif S."/>
            <person name="Shea T."/>
            <person name="Sisk P."/>
            <person name="Stolte C."/>
            <person name="Sykes S."/>
            <person name="Wortman J."/>
            <person name="Nusbaum C."/>
            <person name="Birren B."/>
        </authorList>
    </citation>
    <scope>NUCLEOTIDE SEQUENCE [LARGE SCALE GENOMIC DNA]</scope>
    <source>
        <strain evidence="10 11">Th239</strain>
    </source>
</reference>
<evidence type="ECO:0000256" key="7">
    <source>
        <dbReference type="ARBA" id="ARBA00023136"/>
    </source>
</evidence>
<feature type="transmembrane region" description="Helical" evidence="8">
    <location>
        <begin position="259"/>
        <end position="282"/>
    </location>
</feature>
<gene>
    <name evidence="10" type="ORF">ME5_01326</name>
</gene>
<dbReference type="RefSeq" id="WP_008039591.1">
    <property type="nucleotide sequence ID" value="NZ_JH725147.1"/>
</dbReference>
<dbReference type="Pfam" id="PF07690">
    <property type="entry name" value="MFS_1"/>
    <property type="match status" value="1"/>
</dbReference>
<dbReference type="InterPro" id="IPR020846">
    <property type="entry name" value="MFS_dom"/>
</dbReference>
<evidence type="ECO:0000256" key="1">
    <source>
        <dbReference type="ARBA" id="ARBA00004651"/>
    </source>
</evidence>
<keyword evidence="7 8" id="KW-0472">Membrane</keyword>
<feature type="transmembrane region" description="Helical" evidence="8">
    <location>
        <begin position="294"/>
        <end position="313"/>
    </location>
</feature>
<dbReference type="SUPFAM" id="SSF103473">
    <property type="entry name" value="MFS general substrate transporter"/>
    <property type="match status" value="1"/>
</dbReference>
<dbReference type="EMBL" id="AIMB01000008">
    <property type="protein sequence ID" value="EJF88775.1"/>
    <property type="molecule type" value="Genomic_DNA"/>
</dbReference>
<comment type="similarity">
    <text evidence="2 8">Belongs to the major facilitator superfamily. Bcr/CmlA family.</text>
</comment>
<feature type="transmembrane region" description="Helical" evidence="8">
    <location>
        <begin position="226"/>
        <end position="247"/>
    </location>
</feature>
<dbReference type="PANTHER" id="PTHR23502">
    <property type="entry name" value="MAJOR FACILITATOR SUPERFAMILY"/>
    <property type="match status" value="1"/>
</dbReference>
<feature type="transmembrane region" description="Helical" evidence="8">
    <location>
        <begin position="176"/>
        <end position="196"/>
    </location>
</feature>
<dbReference type="AlphaFoldDB" id="J1JW19"/>
<dbReference type="GO" id="GO:1990961">
    <property type="term" value="P:xenobiotic detoxification by transmembrane export across the plasma membrane"/>
    <property type="evidence" value="ECO:0007669"/>
    <property type="project" value="InterPro"/>
</dbReference>
<dbReference type="OrthoDB" id="9800416at2"/>
<evidence type="ECO:0000313" key="10">
    <source>
        <dbReference type="EMBL" id="EJF88775.1"/>
    </source>
</evidence>
<keyword evidence="6 8" id="KW-1133">Transmembrane helix</keyword>
<keyword evidence="11" id="KW-1185">Reference proteome</keyword>
<organism evidence="10 11">
    <name type="scientific">Bartonella tamiae Th239</name>
    <dbReference type="NCBI Taxonomy" id="1094558"/>
    <lineage>
        <taxon>Bacteria</taxon>
        <taxon>Pseudomonadati</taxon>
        <taxon>Pseudomonadota</taxon>
        <taxon>Alphaproteobacteria</taxon>
        <taxon>Hyphomicrobiales</taxon>
        <taxon>Bartonellaceae</taxon>
        <taxon>Bartonella</taxon>
    </lineage>
</organism>
<keyword evidence="5 8" id="KW-0812">Transmembrane</keyword>
<keyword evidence="3 8" id="KW-0813">Transport</keyword>
<feature type="transmembrane region" description="Helical" evidence="8">
    <location>
        <begin position="352"/>
        <end position="375"/>
    </location>
</feature>
<dbReference type="PROSITE" id="PS00216">
    <property type="entry name" value="SUGAR_TRANSPORT_1"/>
    <property type="match status" value="1"/>
</dbReference>
<comment type="subcellular location">
    <subcellularLocation>
        <location evidence="8">Cell inner membrane</location>
        <topology evidence="8">Multi-pass membrane protein</topology>
    </subcellularLocation>
    <subcellularLocation>
        <location evidence="1">Cell membrane</location>
        <topology evidence="1">Multi-pass membrane protein</topology>
    </subcellularLocation>
</comment>
<dbReference type="Gene3D" id="1.20.1720.10">
    <property type="entry name" value="Multidrug resistance protein D"/>
    <property type="match status" value="1"/>
</dbReference>
<name>J1JW19_9HYPH</name>
<dbReference type="InterPro" id="IPR004812">
    <property type="entry name" value="Efflux_drug-R_Bcr/CmlA"/>
</dbReference>
<dbReference type="CDD" id="cd17320">
    <property type="entry name" value="MFS_MdfA_MDR_like"/>
    <property type="match status" value="1"/>
</dbReference>
<feature type="transmembrane region" description="Helical" evidence="8">
    <location>
        <begin position="319"/>
        <end position="340"/>
    </location>
</feature>
<dbReference type="NCBIfam" id="TIGR00710">
    <property type="entry name" value="efflux_Bcr_CflA"/>
    <property type="match status" value="1"/>
</dbReference>
<dbReference type="HOGENOM" id="CLU_001265_47_0_5"/>
<feature type="domain" description="Major facilitator superfamily (MFS) profile" evidence="9">
    <location>
        <begin position="23"/>
        <end position="405"/>
    </location>
</feature>
<dbReference type="eggNOG" id="COG2814">
    <property type="taxonomic scope" value="Bacteria"/>
</dbReference>
<dbReference type="PANTHER" id="PTHR23502:SF132">
    <property type="entry name" value="POLYAMINE TRANSPORTER 2-RELATED"/>
    <property type="match status" value="1"/>
</dbReference>
<dbReference type="PROSITE" id="PS50850">
    <property type="entry name" value="MFS"/>
    <property type="match status" value="1"/>
</dbReference>
<comment type="caution">
    <text evidence="10">The sequence shown here is derived from an EMBL/GenBank/DDBJ whole genome shotgun (WGS) entry which is preliminary data.</text>
</comment>
<feature type="transmembrane region" description="Helical" evidence="8">
    <location>
        <begin position="89"/>
        <end position="109"/>
    </location>
</feature>
<dbReference type="STRING" id="1094558.ME5_01326"/>
<dbReference type="Proteomes" id="UP000008952">
    <property type="component" value="Unassembled WGS sequence"/>
</dbReference>
<protein>
    <recommendedName>
        <fullName evidence="8">Bcr/CflA family efflux transporter</fullName>
    </recommendedName>
</protein>
<dbReference type="GO" id="GO:0005886">
    <property type="term" value="C:plasma membrane"/>
    <property type="evidence" value="ECO:0007669"/>
    <property type="project" value="UniProtKB-SubCell"/>
</dbReference>
<keyword evidence="4" id="KW-1003">Cell membrane</keyword>
<dbReference type="InterPro" id="IPR036259">
    <property type="entry name" value="MFS_trans_sf"/>
</dbReference>